<protein>
    <submittedName>
        <fullName evidence="1">Uncharacterized protein</fullName>
    </submittedName>
</protein>
<reference evidence="1" key="1">
    <citation type="submission" date="2025-08" db="UniProtKB">
        <authorList>
            <consortium name="Ensembl"/>
        </authorList>
    </citation>
    <scope>IDENTIFICATION</scope>
</reference>
<proteinExistence type="predicted"/>
<keyword evidence="2" id="KW-1185">Reference proteome</keyword>
<dbReference type="AlphaFoldDB" id="A0A8B9GIN5"/>
<name>A0A8B9GIN5_9PSIT</name>
<evidence type="ECO:0000313" key="2">
    <source>
        <dbReference type="Proteomes" id="UP000694522"/>
    </source>
</evidence>
<accession>A0A8B9GIN5</accession>
<reference evidence="1" key="2">
    <citation type="submission" date="2025-09" db="UniProtKB">
        <authorList>
            <consortium name="Ensembl"/>
        </authorList>
    </citation>
    <scope>IDENTIFICATION</scope>
</reference>
<dbReference type="Proteomes" id="UP000694522">
    <property type="component" value="Unplaced"/>
</dbReference>
<sequence length="100" mass="10876">MCLHSLVLPAMSFAPRLPAGIGCSRRRRSGWDCAPGYSLCRALARQLPGVCPGLSPHPHPLGDLVSCVFLMRWCAQDLPCSVLIPHAGTSCGMWWPMSCR</sequence>
<dbReference type="Ensembl" id="ENSACOT00000022893.1">
    <property type="protein sequence ID" value="ENSACOP00000022114.1"/>
    <property type="gene ID" value="ENSACOG00000015083.1"/>
</dbReference>
<evidence type="ECO:0000313" key="1">
    <source>
        <dbReference type="Ensembl" id="ENSACOP00000022114.1"/>
    </source>
</evidence>
<organism evidence="1 2">
    <name type="scientific">Amazona collaria</name>
    <name type="common">yellow-billed parrot</name>
    <dbReference type="NCBI Taxonomy" id="241587"/>
    <lineage>
        <taxon>Eukaryota</taxon>
        <taxon>Metazoa</taxon>
        <taxon>Chordata</taxon>
        <taxon>Craniata</taxon>
        <taxon>Vertebrata</taxon>
        <taxon>Euteleostomi</taxon>
        <taxon>Archelosauria</taxon>
        <taxon>Archosauria</taxon>
        <taxon>Dinosauria</taxon>
        <taxon>Saurischia</taxon>
        <taxon>Theropoda</taxon>
        <taxon>Coelurosauria</taxon>
        <taxon>Aves</taxon>
        <taxon>Neognathae</taxon>
        <taxon>Neoaves</taxon>
        <taxon>Telluraves</taxon>
        <taxon>Australaves</taxon>
        <taxon>Psittaciformes</taxon>
        <taxon>Psittacidae</taxon>
        <taxon>Amazona</taxon>
    </lineage>
</organism>